<dbReference type="Pfam" id="PF01584">
    <property type="entry name" value="CheW"/>
    <property type="match status" value="1"/>
</dbReference>
<gene>
    <name evidence="3" type="ordered locus">Adeh_1375</name>
</gene>
<feature type="region of interest" description="Disordered" evidence="1">
    <location>
        <begin position="173"/>
        <end position="194"/>
    </location>
</feature>
<dbReference type="STRING" id="290397.Adeh_1375"/>
<dbReference type="eggNOG" id="COG0835">
    <property type="taxonomic scope" value="Bacteria"/>
</dbReference>
<dbReference type="PANTHER" id="PTHR22617:SF41">
    <property type="entry name" value="CHEMOTAXIS SIGNAL TRANSDUCTION SYSTEM ADAPTOR PROTEIN CHEW"/>
    <property type="match status" value="1"/>
</dbReference>
<evidence type="ECO:0000259" key="2">
    <source>
        <dbReference type="PROSITE" id="PS50851"/>
    </source>
</evidence>
<dbReference type="RefSeq" id="WP_011420432.1">
    <property type="nucleotide sequence ID" value="NC_007760.1"/>
</dbReference>
<feature type="domain" description="CheW-like" evidence="2">
    <location>
        <begin position="23"/>
        <end position="168"/>
    </location>
</feature>
<dbReference type="SUPFAM" id="SSF50341">
    <property type="entry name" value="CheW-like"/>
    <property type="match status" value="1"/>
</dbReference>
<dbReference type="InterPro" id="IPR039315">
    <property type="entry name" value="CheW"/>
</dbReference>
<dbReference type="EMBL" id="CP000251">
    <property type="protein sequence ID" value="ABC81149.1"/>
    <property type="molecule type" value="Genomic_DNA"/>
</dbReference>
<evidence type="ECO:0000313" key="4">
    <source>
        <dbReference type="Proteomes" id="UP000001935"/>
    </source>
</evidence>
<dbReference type="InterPro" id="IPR036061">
    <property type="entry name" value="CheW-like_dom_sf"/>
</dbReference>
<dbReference type="Gene3D" id="2.30.30.40">
    <property type="entry name" value="SH3 Domains"/>
    <property type="match status" value="1"/>
</dbReference>
<organism evidence="3 4">
    <name type="scientific">Anaeromyxobacter dehalogenans (strain 2CP-C)</name>
    <dbReference type="NCBI Taxonomy" id="290397"/>
    <lineage>
        <taxon>Bacteria</taxon>
        <taxon>Pseudomonadati</taxon>
        <taxon>Myxococcota</taxon>
        <taxon>Myxococcia</taxon>
        <taxon>Myxococcales</taxon>
        <taxon>Cystobacterineae</taxon>
        <taxon>Anaeromyxobacteraceae</taxon>
        <taxon>Anaeromyxobacter</taxon>
    </lineage>
</organism>
<dbReference type="KEGG" id="ade:Adeh_1375"/>
<dbReference type="PANTHER" id="PTHR22617">
    <property type="entry name" value="CHEMOTAXIS SENSOR HISTIDINE KINASE-RELATED"/>
    <property type="match status" value="1"/>
</dbReference>
<dbReference type="GO" id="GO:0005829">
    <property type="term" value="C:cytosol"/>
    <property type="evidence" value="ECO:0007669"/>
    <property type="project" value="TreeGrafter"/>
</dbReference>
<accession>Q2IQR7</accession>
<dbReference type="InterPro" id="IPR002545">
    <property type="entry name" value="CheW-lke_dom"/>
</dbReference>
<proteinExistence type="predicted"/>
<dbReference type="SMART" id="SM00260">
    <property type="entry name" value="CheW"/>
    <property type="match status" value="1"/>
</dbReference>
<dbReference type="PROSITE" id="PS50851">
    <property type="entry name" value="CHEW"/>
    <property type="match status" value="1"/>
</dbReference>
<protein>
    <submittedName>
        <fullName evidence="3">CheW protein</fullName>
    </submittedName>
</protein>
<dbReference type="GO" id="GO:0007165">
    <property type="term" value="P:signal transduction"/>
    <property type="evidence" value="ECO:0007669"/>
    <property type="project" value="InterPro"/>
</dbReference>
<dbReference type="AlphaFoldDB" id="Q2IQR7"/>
<feature type="compositionally biased region" description="Low complexity" evidence="1">
    <location>
        <begin position="174"/>
        <end position="194"/>
    </location>
</feature>
<dbReference type="Gene3D" id="2.40.50.180">
    <property type="entry name" value="CheA-289, Domain 4"/>
    <property type="match status" value="1"/>
</dbReference>
<evidence type="ECO:0000313" key="3">
    <source>
        <dbReference type="EMBL" id="ABC81149.1"/>
    </source>
</evidence>
<dbReference type="OrthoDB" id="9790406at2"/>
<dbReference type="Proteomes" id="UP000001935">
    <property type="component" value="Chromosome"/>
</dbReference>
<reference evidence="3" key="1">
    <citation type="submission" date="2006-01" db="EMBL/GenBank/DDBJ databases">
        <title>Complete sequence of Anaeromyxobacter dehalogenans 2CP-C.</title>
        <authorList>
            <consortium name="US DOE Joint Genome Institute"/>
            <person name="Copeland A."/>
            <person name="Lucas S."/>
            <person name="Lapidus A."/>
            <person name="Barry K."/>
            <person name="Detter J.C."/>
            <person name="Glavina T."/>
            <person name="Hammon N."/>
            <person name="Israni S."/>
            <person name="Pitluck S."/>
            <person name="Brettin T."/>
            <person name="Bruce D."/>
            <person name="Han C."/>
            <person name="Tapia R."/>
            <person name="Gilna P."/>
            <person name="Kiss H."/>
            <person name="Schmutz J."/>
            <person name="Larimer F."/>
            <person name="Land M."/>
            <person name="Kyrpides N."/>
            <person name="Anderson I."/>
            <person name="Sanford R.A."/>
            <person name="Ritalahti K.M."/>
            <person name="Thomas H.S."/>
            <person name="Kirby J.R."/>
            <person name="Zhulin I.B."/>
            <person name="Loeffler F.E."/>
            <person name="Richardson P."/>
        </authorList>
    </citation>
    <scope>NUCLEOTIDE SEQUENCE</scope>
    <source>
        <strain evidence="3">2CP-C</strain>
    </source>
</reference>
<dbReference type="CDD" id="cd00732">
    <property type="entry name" value="CheW"/>
    <property type="match status" value="1"/>
</dbReference>
<evidence type="ECO:0000256" key="1">
    <source>
        <dbReference type="SAM" id="MobiDB-lite"/>
    </source>
</evidence>
<sequence length="194" mass="20813">MTTELAKTDGAAGTATELGRRLAGKYMTFQLAREEYGIEILTVREIIGLLEITRVPRTRDFIRGVINLRGKVIPVIDLRLKFGMERCEPTDQTVVIVVHCAVDGRPLTMGLLVDQVLEVLSIGPAMIEPAPALGQAAPEEDFILGVGKHERRIVFLLDIARILSSDDARELGRASAAGAAAGPTPGTETTGDAP</sequence>
<name>Q2IQR7_ANADE</name>
<dbReference type="HOGENOM" id="CLU_048995_1_1_7"/>
<dbReference type="GO" id="GO:0006935">
    <property type="term" value="P:chemotaxis"/>
    <property type="evidence" value="ECO:0007669"/>
    <property type="project" value="InterPro"/>
</dbReference>